<evidence type="ECO:0000313" key="1">
    <source>
        <dbReference type="EMBL" id="HCK01157.1"/>
    </source>
</evidence>
<dbReference type="RefSeq" id="WP_278431384.1">
    <property type="nucleotide sequence ID" value="NZ_DPSM01000018.1"/>
</dbReference>
<organism evidence="1 2">
    <name type="scientific">Serratia grimesii</name>
    <dbReference type="NCBI Taxonomy" id="82995"/>
    <lineage>
        <taxon>Bacteria</taxon>
        <taxon>Pseudomonadati</taxon>
        <taxon>Pseudomonadota</taxon>
        <taxon>Gammaproteobacteria</taxon>
        <taxon>Enterobacterales</taxon>
        <taxon>Yersiniaceae</taxon>
        <taxon>Serratia</taxon>
    </lineage>
</organism>
<comment type="caution">
    <text evidence="1">The sequence shown here is derived from an EMBL/GenBank/DDBJ whole genome shotgun (WGS) entry which is preliminary data.</text>
</comment>
<protein>
    <submittedName>
        <fullName evidence="1">Thiol-disulfide oxidoreductase</fullName>
    </submittedName>
</protein>
<dbReference type="PANTHER" id="PTHR33639:SF2">
    <property type="entry name" value="DUF393 DOMAIN-CONTAINING PROTEIN"/>
    <property type="match status" value="1"/>
</dbReference>
<proteinExistence type="predicted"/>
<accession>A0A9C7V8B8</accession>
<dbReference type="InterPro" id="IPR007263">
    <property type="entry name" value="DCC1-like"/>
</dbReference>
<reference evidence="1 2" key="1">
    <citation type="journal article" date="2018" name="Nat. Biotechnol.">
        <title>A standardized bacterial taxonomy based on genome phylogeny substantially revises the tree of life.</title>
        <authorList>
            <person name="Parks D.H."/>
            <person name="Chuvochina M."/>
            <person name="Waite D.W."/>
            <person name="Rinke C."/>
            <person name="Skarshewski A."/>
            <person name="Chaumeil P.A."/>
            <person name="Hugenholtz P."/>
        </authorList>
    </citation>
    <scope>NUCLEOTIDE SEQUENCE [LARGE SCALE GENOMIC DNA]</scope>
    <source>
        <strain evidence="1">UBA11264</strain>
    </source>
</reference>
<evidence type="ECO:0000313" key="2">
    <source>
        <dbReference type="Proteomes" id="UP000262210"/>
    </source>
</evidence>
<dbReference type="InterPro" id="IPR052927">
    <property type="entry name" value="DCC_oxidoreductase"/>
</dbReference>
<dbReference type="PANTHER" id="PTHR33639">
    <property type="entry name" value="THIOL-DISULFIDE OXIDOREDUCTASE DCC"/>
    <property type="match status" value="1"/>
</dbReference>
<name>A0A9C7V8B8_9GAMM</name>
<dbReference type="EMBL" id="DPSM01000018">
    <property type="protein sequence ID" value="HCK01157.1"/>
    <property type="molecule type" value="Genomic_DNA"/>
</dbReference>
<dbReference type="Proteomes" id="UP000262210">
    <property type="component" value="Unassembled WGS sequence"/>
</dbReference>
<dbReference type="AlphaFoldDB" id="A0A9C7V8B8"/>
<gene>
    <name evidence="1" type="ORF">DHV72_14210</name>
</gene>
<dbReference type="GO" id="GO:0015035">
    <property type="term" value="F:protein-disulfide reductase activity"/>
    <property type="evidence" value="ECO:0007669"/>
    <property type="project" value="InterPro"/>
</dbReference>
<sequence>MNLSTLPPYLQPGDRVLLFDGECNLCHGLVRFLVRADRQGKILLATVQSVEGQAILDWLGLPTDRFDSIVYLEQGQHWLRSAAFFQALRQLGWPFRLLALARFLPSRLSDAFYNMVASNRYRLFGRNQGSALPGEHLPGRYLRHRSDNTR</sequence>
<dbReference type="Pfam" id="PF04134">
    <property type="entry name" value="DCC1-like"/>
    <property type="match status" value="1"/>
</dbReference>